<dbReference type="InterPro" id="IPR010982">
    <property type="entry name" value="Lambda_DNA-bd_dom_sf"/>
</dbReference>
<dbReference type="Gene3D" id="1.10.260.40">
    <property type="entry name" value="lambda repressor-like DNA-binding domains"/>
    <property type="match status" value="1"/>
</dbReference>
<dbReference type="RefSeq" id="WP_195081737.1">
    <property type="nucleotide sequence ID" value="NZ_JAYESH010000007.1"/>
</dbReference>
<evidence type="ECO:0000313" key="2">
    <source>
        <dbReference type="Proteomes" id="UP001348098"/>
    </source>
</evidence>
<gene>
    <name evidence="1" type="ORF">U3653_21215</name>
</gene>
<evidence type="ECO:0000313" key="1">
    <source>
        <dbReference type="EMBL" id="MEB3512557.1"/>
    </source>
</evidence>
<name>A0ABU6AZ28_9NOCA</name>
<keyword evidence="2" id="KW-1185">Reference proteome</keyword>
<protein>
    <recommendedName>
        <fullName evidence="3">HTH cro/C1-type domain-containing protein</fullName>
    </recommendedName>
</protein>
<accession>A0ABU6AZ28</accession>
<sequence length="447" mass="48618">MIVTNWTGVEVKALRCAALRLTQEEFAEQVGYQPVTVRKWQRATDSRPIRGKSAHDLDTQLARLDERQAERFWSAVDQARKPRHPGDYESTTSTEPCGGAFDVDVCEADSDVKRREFGRLAAAAGAAAVLESRDLDGVRIGMSDVRRLLDTVDALEVEDQRAGGAPLVATAVTQLNRAKNLLETGTFDSASGNAFTSATGELAVLAGWLAFDADMHALARRCYSDAMALASQADDADLTAHSCLYAANQSIALSRTGRANPHHALRLIGRAHHLMRGRPPGRIHALIAIRRAQAAGLLGDRREFGRAIATAWREIDQAVEYEALADCPTWLRSVDHSEVRGHEARGCGRVGDLTRAVRLFEAAVSEQSSNRNAVNTRAWLASARTAMGDHSGALAEAMSVLDHMDNGVSSPRTLKVLEPIRRATADLPEGAEFRHRLDNFTKTGIGE</sequence>
<dbReference type="Gene3D" id="1.25.40.10">
    <property type="entry name" value="Tetratricopeptide repeat domain"/>
    <property type="match status" value="1"/>
</dbReference>
<dbReference type="EMBL" id="JAYKYQ010000009">
    <property type="protein sequence ID" value="MEB3512557.1"/>
    <property type="molecule type" value="Genomic_DNA"/>
</dbReference>
<organism evidence="1 2">
    <name type="scientific">Nocardia implantans</name>
    <dbReference type="NCBI Taxonomy" id="3108168"/>
    <lineage>
        <taxon>Bacteria</taxon>
        <taxon>Bacillati</taxon>
        <taxon>Actinomycetota</taxon>
        <taxon>Actinomycetes</taxon>
        <taxon>Mycobacteriales</taxon>
        <taxon>Nocardiaceae</taxon>
        <taxon>Nocardia</taxon>
    </lineage>
</organism>
<evidence type="ECO:0008006" key="3">
    <source>
        <dbReference type="Google" id="ProtNLM"/>
    </source>
</evidence>
<reference evidence="1 2" key="1">
    <citation type="submission" date="2023-12" db="EMBL/GenBank/DDBJ databases">
        <title>novel species in genus Nocarida.</title>
        <authorList>
            <person name="Li Z."/>
        </authorList>
    </citation>
    <scope>NUCLEOTIDE SEQUENCE [LARGE SCALE GENOMIC DNA]</scope>
    <source>
        <strain evidence="1 2">CDC186</strain>
    </source>
</reference>
<comment type="caution">
    <text evidence="1">The sequence shown here is derived from an EMBL/GenBank/DDBJ whole genome shotgun (WGS) entry which is preliminary data.</text>
</comment>
<dbReference type="InterPro" id="IPR011990">
    <property type="entry name" value="TPR-like_helical_dom_sf"/>
</dbReference>
<dbReference type="Proteomes" id="UP001348098">
    <property type="component" value="Unassembled WGS sequence"/>
</dbReference>
<proteinExistence type="predicted"/>